<dbReference type="NCBIfam" id="TIGR00219">
    <property type="entry name" value="mreC"/>
    <property type="match status" value="1"/>
</dbReference>
<dbReference type="InterPro" id="IPR042175">
    <property type="entry name" value="Cell/Rod_MreC_2"/>
</dbReference>
<dbReference type="PANTHER" id="PTHR34138">
    <property type="entry name" value="CELL SHAPE-DETERMINING PROTEIN MREC"/>
    <property type="match status" value="1"/>
</dbReference>
<dbReference type="Pfam" id="PF04085">
    <property type="entry name" value="MreC"/>
    <property type="match status" value="1"/>
</dbReference>
<accession>A0A968GDU8</accession>
<comment type="caution">
    <text evidence="6">The sequence shown here is derived from an EMBL/GenBank/DDBJ whole genome shotgun (WGS) entry which is preliminary data.</text>
</comment>
<feature type="domain" description="Rod shape-determining protein MreC beta-barrel core" evidence="5">
    <location>
        <begin position="120"/>
        <end position="281"/>
    </location>
</feature>
<dbReference type="GO" id="GO:0005886">
    <property type="term" value="C:plasma membrane"/>
    <property type="evidence" value="ECO:0007669"/>
    <property type="project" value="TreeGrafter"/>
</dbReference>
<dbReference type="Gene3D" id="2.40.10.350">
    <property type="entry name" value="Rod shape-determining protein MreC, domain 2"/>
    <property type="match status" value="1"/>
</dbReference>
<proteinExistence type="inferred from homology"/>
<dbReference type="GO" id="GO:0008360">
    <property type="term" value="P:regulation of cell shape"/>
    <property type="evidence" value="ECO:0007669"/>
    <property type="project" value="UniProtKB-KW"/>
</dbReference>
<evidence type="ECO:0000256" key="4">
    <source>
        <dbReference type="ARBA" id="ARBA00032089"/>
    </source>
</evidence>
<evidence type="ECO:0000256" key="3">
    <source>
        <dbReference type="ARBA" id="ARBA00022960"/>
    </source>
</evidence>
<dbReference type="Gene3D" id="2.40.10.340">
    <property type="entry name" value="Rod shape-determining protein MreC, domain 1"/>
    <property type="match status" value="1"/>
</dbReference>
<keyword evidence="3" id="KW-0133">Cell shape</keyword>
<dbReference type="InterPro" id="IPR055342">
    <property type="entry name" value="MreC_beta-barrel_core"/>
</dbReference>
<organism evidence="6 7">
    <name type="scientific">Entomospira culicis</name>
    <dbReference type="NCBI Taxonomy" id="2719989"/>
    <lineage>
        <taxon>Bacteria</taxon>
        <taxon>Pseudomonadati</taxon>
        <taxon>Spirochaetota</taxon>
        <taxon>Spirochaetia</taxon>
        <taxon>Spirochaetales</taxon>
        <taxon>Spirochaetaceae</taxon>
        <taxon>Entomospira</taxon>
    </lineage>
</organism>
<dbReference type="AlphaFoldDB" id="A0A968GDU8"/>
<dbReference type="Proteomes" id="UP000778951">
    <property type="component" value="Unassembled WGS sequence"/>
</dbReference>
<dbReference type="EMBL" id="JAATLM010000001">
    <property type="protein sequence ID" value="NIZ68739.1"/>
    <property type="molecule type" value="Genomic_DNA"/>
</dbReference>
<evidence type="ECO:0000259" key="5">
    <source>
        <dbReference type="Pfam" id="PF04085"/>
    </source>
</evidence>
<sequence>MFRGILTRNNVAMLFYLTLTSLMILARSSGFSESIRYGGGTALGAIQSGLSGGVGSVRQLGSDFIRLWRMNIHYKKMQQHIQQYSYYEMEFHRLNLENERLRRRLGIPALMGYQQVHAQVVARDASNLSNVFSINKGSAAGIKPKMLVMAYSPEQELYGVVGRVQEVFAYRSTVVPLTQSNTFLAAQLIPSGYEGLITGGSWSGDELLLNYISRNALNNIAIGDLVVTSAIMQQQSEESEIISDLYIGEVVEVINDPTQVSLQIRLKSIIDLGRLDYVFVLIAEESTQWRLESELQAMEVGRVYQDYYDEQAASGLAYQAIDGEDMP</sequence>
<evidence type="ECO:0000313" key="7">
    <source>
        <dbReference type="Proteomes" id="UP000778951"/>
    </source>
</evidence>
<evidence type="ECO:0000256" key="1">
    <source>
        <dbReference type="ARBA" id="ARBA00009369"/>
    </source>
</evidence>
<dbReference type="RefSeq" id="WP_167694858.1">
    <property type="nucleotide sequence ID" value="NZ_CP118181.1"/>
</dbReference>
<comment type="similarity">
    <text evidence="1">Belongs to the MreC family.</text>
</comment>
<evidence type="ECO:0000256" key="2">
    <source>
        <dbReference type="ARBA" id="ARBA00013855"/>
    </source>
</evidence>
<name>A0A968GDU8_9SPIO</name>
<keyword evidence="7" id="KW-1185">Reference proteome</keyword>
<reference evidence="6" key="1">
    <citation type="submission" date="2020-03" db="EMBL/GenBank/DDBJ databases">
        <title>Spirochaetal bacteria isolated from arthropods constitute a novel genus Entomospira genus novum within the order Spirochaetales.</title>
        <authorList>
            <person name="Grana-Miraglia L."/>
            <person name="Sikutova S."/>
            <person name="Fingerle V."/>
            <person name="Sing A."/>
            <person name="Castillo-Ramirez S."/>
            <person name="Margos G."/>
            <person name="Rudolf I."/>
        </authorList>
    </citation>
    <scope>NUCLEOTIDE SEQUENCE</scope>
    <source>
        <strain evidence="6">BR149</strain>
    </source>
</reference>
<gene>
    <name evidence="6" type="primary">mreC</name>
    <name evidence="6" type="ORF">HCT48_00685</name>
</gene>
<dbReference type="InterPro" id="IPR042177">
    <property type="entry name" value="Cell/Rod_1"/>
</dbReference>
<evidence type="ECO:0000313" key="6">
    <source>
        <dbReference type="EMBL" id="NIZ68739.1"/>
    </source>
</evidence>
<protein>
    <recommendedName>
        <fullName evidence="2">Cell shape-determining protein MreC</fullName>
    </recommendedName>
    <alternativeName>
        <fullName evidence="4">Cell shape protein MreC</fullName>
    </alternativeName>
</protein>
<dbReference type="InterPro" id="IPR007221">
    <property type="entry name" value="MreC"/>
</dbReference>
<dbReference type="PANTHER" id="PTHR34138:SF1">
    <property type="entry name" value="CELL SHAPE-DETERMINING PROTEIN MREC"/>
    <property type="match status" value="1"/>
</dbReference>